<protein>
    <submittedName>
        <fullName evidence="5">Aldo/keto reductase</fullName>
    </submittedName>
</protein>
<dbReference type="InterPro" id="IPR036812">
    <property type="entry name" value="NAD(P)_OxRdtase_dom_sf"/>
</dbReference>
<dbReference type="InterPro" id="IPR018170">
    <property type="entry name" value="Aldo/ket_reductase_CS"/>
</dbReference>
<organism evidence="5 6">
    <name type="scientific">Plebeiibacterium marinum</name>
    <dbReference type="NCBI Taxonomy" id="2992111"/>
    <lineage>
        <taxon>Bacteria</taxon>
        <taxon>Pseudomonadati</taxon>
        <taxon>Bacteroidota</taxon>
        <taxon>Bacteroidia</taxon>
        <taxon>Marinilabiliales</taxon>
        <taxon>Marinilabiliaceae</taxon>
        <taxon>Plebeiibacterium</taxon>
    </lineage>
</organism>
<comment type="caution">
    <text evidence="5">The sequence shown here is derived from an EMBL/GenBank/DDBJ whole genome shotgun (WGS) entry which is preliminary data.</text>
</comment>
<keyword evidence="6" id="KW-1185">Reference proteome</keyword>
<gene>
    <name evidence="5" type="ORF">OM074_14255</name>
</gene>
<keyword evidence="3" id="KW-0560">Oxidoreductase</keyword>
<dbReference type="EMBL" id="JAPDPI010000030">
    <property type="protein sequence ID" value="MCW3806795.1"/>
    <property type="molecule type" value="Genomic_DNA"/>
</dbReference>
<evidence type="ECO:0000313" key="6">
    <source>
        <dbReference type="Proteomes" id="UP001207408"/>
    </source>
</evidence>
<evidence type="ECO:0000256" key="2">
    <source>
        <dbReference type="ARBA" id="ARBA00022857"/>
    </source>
</evidence>
<keyword evidence="2" id="KW-0521">NADP</keyword>
<evidence type="ECO:0000256" key="3">
    <source>
        <dbReference type="ARBA" id="ARBA00023002"/>
    </source>
</evidence>
<dbReference type="PROSITE" id="PS00062">
    <property type="entry name" value="ALDOKETO_REDUCTASE_2"/>
    <property type="match status" value="1"/>
</dbReference>
<dbReference type="PANTHER" id="PTHR43827">
    <property type="entry name" value="2,5-DIKETO-D-GLUCONIC ACID REDUCTASE"/>
    <property type="match status" value="1"/>
</dbReference>
<dbReference type="PRINTS" id="PR00069">
    <property type="entry name" value="ALDKETRDTASE"/>
</dbReference>
<evidence type="ECO:0000259" key="4">
    <source>
        <dbReference type="Pfam" id="PF00248"/>
    </source>
</evidence>
<dbReference type="PANTHER" id="PTHR43827:SF3">
    <property type="entry name" value="NADP-DEPENDENT OXIDOREDUCTASE DOMAIN-CONTAINING PROTEIN"/>
    <property type="match status" value="1"/>
</dbReference>
<dbReference type="Proteomes" id="UP001207408">
    <property type="component" value="Unassembled WGS sequence"/>
</dbReference>
<evidence type="ECO:0000256" key="1">
    <source>
        <dbReference type="ARBA" id="ARBA00007905"/>
    </source>
</evidence>
<name>A0AAE3SKF3_9BACT</name>
<reference evidence="5" key="1">
    <citation type="submission" date="2022-10" db="EMBL/GenBank/DDBJ databases">
        <authorList>
            <person name="Yu W.X."/>
        </authorList>
    </citation>
    <scope>NUCLEOTIDE SEQUENCE</scope>
    <source>
        <strain evidence="5">D04</strain>
    </source>
</reference>
<comment type="similarity">
    <text evidence="1">Belongs to the aldo/keto reductase family.</text>
</comment>
<accession>A0AAE3SKF3</accession>
<sequence>MNNETWRAIEELYKEGKIKSIGVSNFLPHHLEALMETATIRPSINQIEFHPGFMQQECVSFCKDNNILVEAWSLLGTGKMLDNETLKATAAKYNKSVAQICI</sequence>
<dbReference type="AlphaFoldDB" id="A0AAE3SKF3"/>
<dbReference type="InterPro" id="IPR023210">
    <property type="entry name" value="NADP_OxRdtase_dom"/>
</dbReference>
<proteinExistence type="inferred from homology"/>
<dbReference type="InterPro" id="IPR020471">
    <property type="entry name" value="AKR"/>
</dbReference>
<dbReference type="Gene3D" id="3.20.20.100">
    <property type="entry name" value="NADP-dependent oxidoreductase domain"/>
    <property type="match status" value="1"/>
</dbReference>
<dbReference type="Pfam" id="PF00248">
    <property type="entry name" value="Aldo_ket_red"/>
    <property type="match status" value="1"/>
</dbReference>
<evidence type="ECO:0000313" key="5">
    <source>
        <dbReference type="EMBL" id="MCW3806795.1"/>
    </source>
</evidence>
<dbReference type="SUPFAM" id="SSF51430">
    <property type="entry name" value="NAD(P)-linked oxidoreductase"/>
    <property type="match status" value="1"/>
</dbReference>
<dbReference type="GO" id="GO:0016616">
    <property type="term" value="F:oxidoreductase activity, acting on the CH-OH group of donors, NAD or NADP as acceptor"/>
    <property type="evidence" value="ECO:0007669"/>
    <property type="project" value="UniProtKB-ARBA"/>
</dbReference>
<feature type="domain" description="NADP-dependent oxidoreductase" evidence="4">
    <location>
        <begin position="4"/>
        <end position="90"/>
    </location>
</feature>